<gene>
    <name evidence="1" type="ORF">GEV33_012605</name>
</gene>
<accession>A0A8J6L754</accession>
<organism evidence="1 2">
    <name type="scientific">Tenebrio molitor</name>
    <name type="common">Yellow mealworm beetle</name>
    <dbReference type="NCBI Taxonomy" id="7067"/>
    <lineage>
        <taxon>Eukaryota</taxon>
        <taxon>Metazoa</taxon>
        <taxon>Ecdysozoa</taxon>
        <taxon>Arthropoda</taxon>
        <taxon>Hexapoda</taxon>
        <taxon>Insecta</taxon>
        <taxon>Pterygota</taxon>
        <taxon>Neoptera</taxon>
        <taxon>Endopterygota</taxon>
        <taxon>Coleoptera</taxon>
        <taxon>Polyphaga</taxon>
        <taxon>Cucujiformia</taxon>
        <taxon>Tenebrionidae</taxon>
        <taxon>Tenebrio</taxon>
    </lineage>
</organism>
<comment type="caution">
    <text evidence="1">The sequence shown here is derived from an EMBL/GenBank/DDBJ whole genome shotgun (WGS) entry which is preliminary data.</text>
</comment>
<evidence type="ECO:0000313" key="1">
    <source>
        <dbReference type="EMBL" id="KAH0810185.1"/>
    </source>
</evidence>
<evidence type="ECO:0000313" key="2">
    <source>
        <dbReference type="Proteomes" id="UP000719412"/>
    </source>
</evidence>
<dbReference type="Proteomes" id="UP000719412">
    <property type="component" value="Unassembled WGS sequence"/>
</dbReference>
<sequence length="363" mass="41688">MLAPEEAKRNGKNAPKTNTTLCLTLNWYWQVDGPDSEVRVREVVEMVTNLSNALMTCDPARPAGDEHVAAPNENCSVEDEVAKFAKFPSSRDHDLMISTVVEFLEACQGFETRSFEILSWFFARLLKFCWICGGCHGEILIRRFYKTSESCGFQNNKNLHGSGGLRNGLKLEILVFLELWKSEEAKSGEVMVESFKTDIINFFRAPNDFWERRESNVKCSLKDEKHGRWLCERSKDLDRRGVDLHRKKISTKRFHNVEFPKTIESILGSVFAKIENSLSGPDTSKITIDASFDQFSVFDPPRSKTFWRDRICPEFVTDTSFDQFSVQFKTEYFSTGSNLAGIRQRSLSTHRPINFRLSVRLKS</sequence>
<name>A0A8J6L754_TENMO</name>
<dbReference type="AlphaFoldDB" id="A0A8J6L754"/>
<protein>
    <submittedName>
        <fullName evidence="1">Uncharacterized protein</fullName>
    </submittedName>
</protein>
<proteinExistence type="predicted"/>
<reference evidence="1" key="2">
    <citation type="submission" date="2021-08" db="EMBL/GenBank/DDBJ databases">
        <authorList>
            <person name="Eriksson T."/>
        </authorList>
    </citation>
    <scope>NUCLEOTIDE SEQUENCE</scope>
    <source>
        <strain evidence="1">Stoneville</strain>
        <tissue evidence="1">Whole head</tissue>
    </source>
</reference>
<reference evidence="1" key="1">
    <citation type="journal article" date="2020" name="J Insects Food Feed">
        <title>The yellow mealworm (Tenebrio molitor) genome: a resource for the emerging insects as food and feed industry.</title>
        <authorList>
            <person name="Eriksson T."/>
            <person name="Andere A."/>
            <person name="Kelstrup H."/>
            <person name="Emery V."/>
            <person name="Picard C."/>
        </authorList>
    </citation>
    <scope>NUCLEOTIDE SEQUENCE</scope>
    <source>
        <strain evidence="1">Stoneville</strain>
        <tissue evidence="1">Whole head</tissue>
    </source>
</reference>
<keyword evidence="2" id="KW-1185">Reference proteome</keyword>
<dbReference type="EMBL" id="JABDTM020027667">
    <property type="protein sequence ID" value="KAH0810185.1"/>
    <property type="molecule type" value="Genomic_DNA"/>
</dbReference>